<protein>
    <recommendedName>
        <fullName evidence="3">Outer membrane protein with beta-barrel domain</fullName>
    </recommendedName>
</protein>
<accession>A0A2W7TBR5</accession>
<reference evidence="1 2" key="1">
    <citation type="submission" date="2018-06" db="EMBL/GenBank/DDBJ databases">
        <title>Genomic Encyclopedia of Archaeal and Bacterial Type Strains, Phase II (KMG-II): from individual species to whole genera.</title>
        <authorList>
            <person name="Goeker M."/>
        </authorList>
    </citation>
    <scope>NUCLEOTIDE SEQUENCE [LARGE SCALE GENOMIC DNA]</scope>
    <source>
        <strain evidence="1 2">DSM 23241</strain>
    </source>
</reference>
<comment type="caution">
    <text evidence="1">The sequence shown here is derived from an EMBL/GenBank/DDBJ whole genome shotgun (WGS) entry which is preliminary data.</text>
</comment>
<evidence type="ECO:0000313" key="1">
    <source>
        <dbReference type="EMBL" id="PZX60662.1"/>
    </source>
</evidence>
<gene>
    <name evidence="1" type="ORF">LX80_02439</name>
</gene>
<organism evidence="1 2">
    <name type="scientific">Hydrotalea sandarakina</name>
    <dbReference type="NCBI Taxonomy" id="1004304"/>
    <lineage>
        <taxon>Bacteria</taxon>
        <taxon>Pseudomonadati</taxon>
        <taxon>Bacteroidota</taxon>
        <taxon>Chitinophagia</taxon>
        <taxon>Chitinophagales</taxon>
        <taxon>Chitinophagaceae</taxon>
        <taxon>Hydrotalea</taxon>
    </lineage>
</organism>
<dbReference type="RefSeq" id="WP_111296852.1">
    <property type="nucleotide sequence ID" value="NZ_QKZV01000009.1"/>
</dbReference>
<proteinExistence type="predicted"/>
<evidence type="ECO:0008006" key="3">
    <source>
        <dbReference type="Google" id="ProtNLM"/>
    </source>
</evidence>
<dbReference type="EMBL" id="QKZV01000009">
    <property type="protein sequence ID" value="PZX60662.1"/>
    <property type="molecule type" value="Genomic_DNA"/>
</dbReference>
<dbReference type="AlphaFoldDB" id="A0A2W7TBR5"/>
<evidence type="ECO:0000313" key="2">
    <source>
        <dbReference type="Proteomes" id="UP000249720"/>
    </source>
</evidence>
<keyword evidence="2" id="KW-1185">Reference proteome</keyword>
<dbReference type="Proteomes" id="UP000249720">
    <property type="component" value="Unassembled WGS sequence"/>
</dbReference>
<name>A0A2W7TBR5_9BACT</name>
<sequence length="218" mass="25242">MKQKITLIMGIFLINSVVLHAQKSKFSLEANYGLNGNFFVRSYDELGGPNPKTYFYKKNFVGSIAGLELKFKMDSSSTLSIAYAQSINSKRVNFDGPFNSIYLQINNYSIRHINYFYQFSYEGTFNKRKNNWKYQAGLFYLRSRQQEILLENFNNLITLDERDYKHDGLEEGGIFAGLGYFKPIDRHFSLGIRSRVYFLISTGTFEAVTLTPALSYNF</sequence>
<dbReference type="OrthoDB" id="673858at2"/>